<keyword evidence="2" id="KW-1185">Reference proteome</keyword>
<gene>
    <name evidence="1" type="ORF">RI845_15955</name>
</gene>
<reference evidence="2" key="1">
    <citation type="submission" date="2023-09" db="EMBL/GenBank/DDBJ databases">
        <authorList>
            <person name="Li S."/>
            <person name="Li X."/>
            <person name="Zhang C."/>
            <person name="Zhao Z."/>
        </authorList>
    </citation>
    <scope>NUCLEOTIDE SEQUENCE [LARGE SCALE GENOMIC DNA]</scope>
    <source>
        <strain evidence="2">SQ345</strain>
    </source>
</reference>
<dbReference type="Proteomes" id="UP001248581">
    <property type="component" value="Chromosome"/>
</dbReference>
<accession>A0ABY9TH01</accession>
<name>A0ABY9TH01_9GAMM</name>
<evidence type="ECO:0000313" key="2">
    <source>
        <dbReference type="Proteomes" id="UP001248581"/>
    </source>
</evidence>
<dbReference type="RefSeq" id="WP_348387163.1">
    <property type="nucleotide sequence ID" value="NZ_CP134146.1"/>
</dbReference>
<evidence type="ECO:0000313" key="1">
    <source>
        <dbReference type="EMBL" id="WNC68005.1"/>
    </source>
</evidence>
<protein>
    <submittedName>
        <fullName evidence="1">Uncharacterized protein</fullName>
    </submittedName>
</protein>
<proteinExistence type="predicted"/>
<sequence length="87" mass="9918">MRNTKIPIDLIKRDGPFAEFKQDAALVTVELLSGIEFSGVLLLYPNTIIAVEDYSELPFNPEHVIRIHQSSADLINRSSSDWVFWND</sequence>
<organism evidence="1 2">
    <name type="scientific">Thalassotalea nanhaiensis</name>
    <dbReference type="NCBI Taxonomy" id="3065648"/>
    <lineage>
        <taxon>Bacteria</taxon>
        <taxon>Pseudomonadati</taxon>
        <taxon>Pseudomonadota</taxon>
        <taxon>Gammaproteobacteria</taxon>
        <taxon>Alteromonadales</taxon>
        <taxon>Colwelliaceae</taxon>
        <taxon>Thalassotalea</taxon>
    </lineage>
</organism>
<dbReference type="EMBL" id="CP134146">
    <property type="protein sequence ID" value="WNC68005.1"/>
    <property type="molecule type" value="Genomic_DNA"/>
</dbReference>